<dbReference type="GO" id="GO:0036503">
    <property type="term" value="P:ERAD pathway"/>
    <property type="evidence" value="ECO:0007669"/>
    <property type="project" value="TreeGrafter"/>
</dbReference>
<evidence type="ECO:0000256" key="4">
    <source>
        <dbReference type="ARBA" id="ARBA00022942"/>
    </source>
</evidence>
<comment type="caution">
    <text evidence="7">The sequence shown here is derived from an EMBL/GenBank/DDBJ whole genome shotgun (WGS) entry which is preliminary data.</text>
</comment>
<evidence type="ECO:0000313" key="7">
    <source>
        <dbReference type="EMBL" id="KAJ1983341.1"/>
    </source>
</evidence>
<dbReference type="Pfam" id="PF24492">
    <property type="entry name" value="HEAT_ECM29"/>
    <property type="match status" value="1"/>
</dbReference>
<proteinExistence type="predicted"/>
<reference evidence="7" key="1">
    <citation type="submission" date="2022-07" db="EMBL/GenBank/DDBJ databases">
        <title>Phylogenomic reconstructions and comparative analyses of Kickxellomycotina fungi.</title>
        <authorList>
            <person name="Reynolds N.K."/>
            <person name="Stajich J.E."/>
            <person name="Barry K."/>
            <person name="Grigoriev I.V."/>
            <person name="Crous P."/>
            <person name="Smith M.E."/>
        </authorList>
    </citation>
    <scope>NUCLEOTIDE SEQUENCE</scope>
    <source>
        <strain evidence="7">RSA 567</strain>
    </source>
</reference>
<keyword evidence="4 7" id="KW-0647">Proteasome</keyword>
<evidence type="ECO:0000256" key="3">
    <source>
        <dbReference type="ARBA" id="ARBA00022737"/>
    </source>
</evidence>
<dbReference type="GO" id="GO:0060090">
    <property type="term" value="F:molecular adaptor activity"/>
    <property type="evidence" value="ECO:0007669"/>
    <property type="project" value="InterPro"/>
</dbReference>
<keyword evidence="8" id="KW-1185">Reference proteome</keyword>
<evidence type="ECO:0000259" key="5">
    <source>
        <dbReference type="Pfam" id="PF13001"/>
    </source>
</evidence>
<dbReference type="InterPro" id="IPR011989">
    <property type="entry name" value="ARM-like"/>
</dbReference>
<protein>
    <submittedName>
        <fullName evidence="7">Proteasome component M29</fullName>
    </submittedName>
</protein>
<dbReference type="InterPro" id="IPR024372">
    <property type="entry name" value="Ecm29_N"/>
</dbReference>
<dbReference type="PANTHER" id="PTHR23346">
    <property type="entry name" value="TRANSLATIONAL ACTIVATOR GCN1-RELATED"/>
    <property type="match status" value="1"/>
</dbReference>
<dbReference type="GO" id="GO:0000502">
    <property type="term" value="C:proteasome complex"/>
    <property type="evidence" value="ECO:0007669"/>
    <property type="project" value="UniProtKB-KW"/>
</dbReference>
<feature type="domain" description="Proteasome adapter and scaffold protein ECM29 HEAT-repeat" evidence="6">
    <location>
        <begin position="1328"/>
        <end position="1497"/>
    </location>
</feature>
<dbReference type="Pfam" id="PF13001">
    <property type="entry name" value="ECM29_N"/>
    <property type="match status" value="1"/>
</dbReference>
<evidence type="ECO:0000313" key="8">
    <source>
        <dbReference type="Proteomes" id="UP001151582"/>
    </source>
</evidence>
<dbReference type="SUPFAM" id="SSF48371">
    <property type="entry name" value="ARM repeat"/>
    <property type="match status" value="2"/>
</dbReference>
<dbReference type="GO" id="GO:0005634">
    <property type="term" value="C:nucleus"/>
    <property type="evidence" value="ECO:0007669"/>
    <property type="project" value="TreeGrafter"/>
</dbReference>
<dbReference type="GO" id="GO:0005737">
    <property type="term" value="C:cytoplasm"/>
    <property type="evidence" value="ECO:0007669"/>
    <property type="project" value="UniProtKB-SubCell"/>
</dbReference>
<gene>
    <name evidence="7" type="primary">ECM29</name>
    <name evidence="7" type="ORF">H4R34_001327</name>
</gene>
<comment type="subcellular location">
    <subcellularLocation>
        <location evidence="1">Cytoplasm</location>
    </subcellularLocation>
</comment>
<dbReference type="EMBL" id="JANBQB010000059">
    <property type="protein sequence ID" value="KAJ1983341.1"/>
    <property type="molecule type" value="Genomic_DNA"/>
</dbReference>
<dbReference type="Proteomes" id="UP001151582">
    <property type="component" value="Unassembled WGS sequence"/>
</dbReference>
<dbReference type="Gene3D" id="1.25.10.10">
    <property type="entry name" value="Leucine-rich Repeat Variant"/>
    <property type="match status" value="2"/>
</dbReference>
<evidence type="ECO:0000256" key="2">
    <source>
        <dbReference type="ARBA" id="ARBA00022490"/>
    </source>
</evidence>
<organism evidence="7 8">
    <name type="scientific">Dimargaris verticillata</name>
    <dbReference type="NCBI Taxonomy" id="2761393"/>
    <lineage>
        <taxon>Eukaryota</taxon>
        <taxon>Fungi</taxon>
        <taxon>Fungi incertae sedis</taxon>
        <taxon>Zoopagomycota</taxon>
        <taxon>Kickxellomycotina</taxon>
        <taxon>Dimargaritomycetes</taxon>
        <taxon>Dimargaritales</taxon>
        <taxon>Dimargaritaceae</taxon>
        <taxon>Dimargaris</taxon>
    </lineage>
</organism>
<evidence type="ECO:0000259" key="6">
    <source>
        <dbReference type="Pfam" id="PF24492"/>
    </source>
</evidence>
<evidence type="ECO:0000256" key="1">
    <source>
        <dbReference type="ARBA" id="ARBA00004496"/>
    </source>
</evidence>
<dbReference type="GO" id="GO:0043248">
    <property type="term" value="P:proteasome assembly"/>
    <property type="evidence" value="ECO:0007669"/>
    <property type="project" value="InterPro"/>
</dbReference>
<dbReference type="PANTHER" id="PTHR23346:SF19">
    <property type="entry name" value="PROTEASOME ADAPTER AND SCAFFOLD PROTEIN ECM29"/>
    <property type="match status" value="1"/>
</dbReference>
<name>A0A9W8B3T2_9FUNG</name>
<keyword evidence="3" id="KW-0677">Repeat</keyword>
<sequence>MTQRDLELLETVELKFALAKTDAQVAHLVSVFLVPLLWKLNDAAPVRAKTIGILSHINQRIKGRSEPLPVEAILQAYQQSFANGSASPFMGHFALLYLQMGTDRLTQCNLDLVFHLAQRLQDKPLSQQKALLATLFNVLSAHAELVVDDPPTSLTRQWSEPDAKYLLEHFGQVLFLTEAPSGTSQEVLRQPGLTVDQVRLLTNDGSAAWAMAADRMERLKCALLRFVAPDSYLDQLVSTETATALVPIKFILYATASVDPLYPLVATLGDDLSKRSVVPNWDDPELVTQLYRLYLGSGVSENAAMEEGSPNAPPHLALRIKTLGYLSRSQEATNRTANALKVIFDALYGPSNARLRLRGMGFLQWFLRMVSQPALASVAEPVMAGLGQLVGQSSEENTPLAITDDPLRGSAYEAIGQLGRRVPSLIRQNLGLIGRLFDALTHESPSVSSSVQLALGALASGLQGISTWASKEELSGLHRMLDANAQQPAHIPRLCALKFAQTLFSPNEVFVRGLALQLAGDDQREVREVARQGLHVALPDTAGQSTLPDPAALLAWLGARWFPHDAESRQLLVKAPTLPLLAISFGNPQTAQALVHFFRRLILTWVVALSNPDGVSSAILALLPELEHNALVRDPSLQTALQAGLAQVFVHVPNHKKTLPSGVLHGYLVILYNAFHFSHAAAISTDLGAQTLEYLLEMVVLGPLLVSRLLYSALPELRLKVTSRQLAIRMPAARLTALVAVNCIDEPTLADFPASLAEWAQSLLSTLTATKLAPDMHHGTAVLLGYLVGRVLAASQVLNRPPLVEPSVTQAALDYLQAQLHPTSPALALQGALLAVGEIARYHRLPLPSVTADAAAADDNITLPASLIAQLGTIAVQSKDPKVLEALYRCAGQIAVGFPELLDPVLALFYASPARHGQFSEAQFAVGEALACAVLGWPSSLMKPYQDLVCLGAHPIQPTWAVPTEPHHTVSKVLDRVLTDMTAPDRPPAVSKAAATWALALVRFGAGHPAVYDRLCDLHAAFAYLLGSKDDLMQEIAASGVGLVFEAGDAQLREDLVYALMGFFQDKQTWSSMRVTGDTSIFDASQLGSAPDGSTVTTYQSILSLASDMSRPELAYQLMNLANHHALWNSRRGAAYGFASIMARSREYLQPHLATLVPLLYRYQFDPSKPVQRAMETIWQALVNDPRIALHDHFDAIFQDLLGHIGHRLWRVREASCMAMADLLQTRGADAAAGLKGELEVLWQMAFRALDDIKESVGLAGLRLCRVLQALTLQLCDASATHAREAKLLLATVIPFLLQQGLSSVVDAVKAFSLQMLLRLCNQGGALLQPHAVGLVAILLERLSDIEPQSMNELRFHVDKLDMTTDQLDRMRLSATHMSPVMQAIEQCLDQVTSAEAIAALVPKLQHLIRRGMGLATRAGVARVLVSLCMKKPHLLKLLPETGPAYASALIKALSGALLEPSAPLRSAWATAIGYLAPLVAKDITIQRLVVHLQQLYQEHIDQDVRAIVPTTMLAMSRHALERLQTMAEQVLPFVYFGMRDRDESVQNIWSDVWTDCNGGNTQTATLYQDEILRFNIQVLQESNSWPLQQQAACTLRDLATALGAHTKVVDSGVLVMVLDQLKGRVWAGKDKLVECLTALVQANPTVVAASAKDIALVQETILRECRKTDLHYQRVAIEGLGQIVQALKVDWLAAAWSQHMWLSNDELANRDHGLSSLAGYTQNGKSVEDDEPLDKPRAILNTAAKARTLVQLWAESAKTTQGAYAHQVCYQLIAYVTDPIWKVRLAGFEALVPFWERCQGMPVLPDEILSALAEGLAQGASEPRYSILRIHALQAIRVTTAAIKPTDGWSASVHRGLQTVVEAACQDTNPRVSDLATELLRQHFS</sequence>
<accession>A0A9W8B3T2</accession>
<keyword evidence="2" id="KW-0963">Cytoplasm</keyword>
<feature type="domain" description="Proteasome component Ecm29 N-terminal" evidence="5">
    <location>
        <begin position="9"/>
        <end position="514"/>
    </location>
</feature>
<dbReference type="OrthoDB" id="16066at2759"/>
<dbReference type="InterPro" id="IPR055443">
    <property type="entry name" value="HEAT_ECM29"/>
</dbReference>
<dbReference type="InterPro" id="IPR016024">
    <property type="entry name" value="ARM-type_fold"/>
</dbReference>